<evidence type="ECO:0000313" key="13">
    <source>
        <dbReference type="RefSeq" id="XP_022252242.1"/>
    </source>
</evidence>
<keyword evidence="2 5" id="KW-0863">Zinc-finger</keyword>
<dbReference type="RefSeq" id="XP_022252242.1">
    <property type="nucleotide sequence ID" value="XM_022396534.1"/>
</dbReference>
<proteinExistence type="predicted"/>
<dbReference type="CDD" id="cd22101">
    <property type="entry name" value="F-box_FBXO30-like"/>
    <property type="match status" value="1"/>
</dbReference>
<evidence type="ECO:0000256" key="2">
    <source>
        <dbReference type="ARBA" id="ARBA00022771"/>
    </source>
</evidence>
<organism evidence="9 13">
    <name type="scientific">Limulus polyphemus</name>
    <name type="common">Atlantic horseshoe crab</name>
    <dbReference type="NCBI Taxonomy" id="6850"/>
    <lineage>
        <taxon>Eukaryota</taxon>
        <taxon>Metazoa</taxon>
        <taxon>Ecdysozoa</taxon>
        <taxon>Arthropoda</taxon>
        <taxon>Chelicerata</taxon>
        <taxon>Merostomata</taxon>
        <taxon>Xiphosura</taxon>
        <taxon>Limulidae</taxon>
        <taxon>Limulus</taxon>
    </lineage>
</organism>
<dbReference type="InterPro" id="IPR043013">
    <property type="entry name" value="Znf_TRAF_N"/>
</dbReference>
<feature type="zinc finger region" description="TRAF-type" evidence="5">
    <location>
        <begin position="56"/>
        <end position="98"/>
    </location>
</feature>
<dbReference type="RefSeq" id="XP_022252240.1">
    <property type="nucleotide sequence ID" value="XM_022396532.1"/>
</dbReference>
<evidence type="ECO:0000256" key="1">
    <source>
        <dbReference type="ARBA" id="ARBA00022723"/>
    </source>
</evidence>
<keyword evidence="4 5" id="KW-0862">Zinc</keyword>
<feature type="region of interest" description="Disordered" evidence="6">
    <location>
        <begin position="153"/>
        <end position="201"/>
    </location>
</feature>
<dbReference type="InterPro" id="IPR001810">
    <property type="entry name" value="F-box_dom"/>
</dbReference>
<dbReference type="PANTHER" id="PTHR15933:SF20">
    <property type="entry name" value="F-BOX DOMAIN-CONTAINING PROTEIN"/>
    <property type="match status" value="1"/>
</dbReference>
<dbReference type="PROSITE" id="PS50181">
    <property type="entry name" value="FBOX"/>
    <property type="match status" value="1"/>
</dbReference>
<dbReference type="RefSeq" id="XP_022252241.1">
    <property type="nucleotide sequence ID" value="XM_022396533.1"/>
</dbReference>
<accession>A0ABM1T8N6</accession>
<dbReference type="Pfam" id="PF15966">
    <property type="entry name" value="F-box_4"/>
    <property type="match status" value="1"/>
</dbReference>
<name>A0ABM1T8N6_LIMPO</name>
<keyword evidence="3" id="KW-0833">Ubl conjugation pathway</keyword>
<dbReference type="SUPFAM" id="SSF81383">
    <property type="entry name" value="F-box domain"/>
    <property type="match status" value="1"/>
</dbReference>
<dbReference type="Gene3D" id="3.30.40.150">
    <property type="entry name" value="TRAF-like zinc-finger, N-terminal subdomain"/>
    <property type="match status" value="1"/>
</dbReference>
<evidence type="ECO:0000313" key="12">
    <source>
        <dbReference type="RefSeq" id="XP_022252241.1"/>
    </source>
</evidence>
<gene>
    <name evidence="10 11 12 13" type="primary">LOC106468197</name>
</gene>
<protein>
    <submittedName>
        <fullName evidence="10 11">F-box only protein 30-like isoform X1</fullName>
    </submittedName>
</protein>
<feature type="compositionally biased region" description="Polar residues" evidence="6">
    <location>
        <begin position="177"/>
        <end position="186"/>
    </location>
</feature>
<reference evidence="10 11" key="1">
    <citation type="submission" date="2025-05" db="UniProtKB">
        <authorList>
            <consortium name="RefSeq"/>
        </authorList>
    </citation>
    <scope>IDENTIFICATION</scope>
    <source>
        <tissue evidence="10 11">Muscle</tissue>
    </source>
</reference>
<dbReference type="GeneID" id="106468197"/>
<keyword evidence="9" id="KW-1185">Reference proteome</keyword>
<evidence type="ECO:0000259" key="7">
    <source>
        <dbReference type="PROSITE" id="PS50145"/>
    </source>
</evidence>
<dbReference type="InterPro" id="IPR001293">
    <property type="entry name" value="Znf_TRAF"/>
</dbReference>
<feature type="domain" description="F-box" evidence="8">
    <location>
        <begin position="532"/>
        <end position="586"/>
    </location>
</feature>
<evidence type="ECO:0000313" key="9">
    <source>
        <dbReference type="Proteomes" id="UP000694941"/>
    </source>
</evidence>
<evidence type="ECO:0000256" key="3">
    <source>
        <dbReference type="ARBA" id="ARBA00022786"/>
    </source>
</evidence>
<evidence type="ECO:0000256" key="4">
    <source>
        <dbReference type="ARBA" id="ARBA00022833"/>
    </source>
</evidence>
<dbReference type="Gene3D" id="1.20.1280.50">
    <property type="match status" value="1"/>
</dbReference>
<evidence type="ECO:0000259" key="8">
    <source>
        <dbReference type="PROSITE" id="PS50181"/>
    </source>
</evidence>
<feature type="domain" description="TRAF-type" evidence="7">
    <location>
        <begin position="56"/>
        <end position="98"/>
    </location>
</feature>
<evidence type="ECO:0000256" key="5">
    <source>
        <dbReference type="PROSITE-ProRule" id="PRU00207"/>
    </source>
</evidence>
<dbReference type="PANTHER" id="PTHR15933">
    <property type="entry name" value="PROTEIN CBG16327"/>
    <property type="match status" value="1"/>
</dbReference>
<sequence>MEYKAADEAFVIHEHCFSCIKVAKCTVRPRPGESCAIITCELKCGACFHGCKKGEHQHLCINEKVPCINSVNGCPVWMYRRHLGPHLEKCPASVVHCTMEWNRWPLEIKDRDFSHCPHHHKTQMPLDEALALRDQRMLNQYWCTPRKTRRSLRNPLTRKYPAVPLHPYRGTHEPESAQDSTQTSRGVSDDESDAPWEMRKAPPGLQRSVCSELYRATRETTEMLSAALNVITNHQSHQSADETWKDSNCYSSDIEVWNGSSVENKENVCRFQVHVANIPDGCLDKHSFLQEVTERDDVDADRWSEASSGSNDSIEQNGEIINMPIGESSYGTLFVNDTIVSEISSAPLTDYARKNVKPSLVVLPSSSQFSTFTPTANISNLSLDLNLESLTRYQAKPKAMYTFLCAQEFRRDEYAWHYRNVHGDIHGGLNGWLEQRCPLAQYGCMFSCRRFYPAPKGSVVLHSDILESFGVQPPLWNDEHNITNQMDWKHTRRSPGRTEKLTFQRRTSMEVIPEAGDSSLKNGTCGGNQKGMLHITQFPFEVLQHIARFLDGFSLCNLALTSKLFRDIASSLLDEKGLVIFQWERRKCSGGRYSWCQAYKRWFFSTAFSPIYKWCFEDGSHMSNHLQQCPYFFRNIKYEPFYFPMSKEPNQETFEKLKNMIRLPEESDKDSDLLL</sequence>
<evidence type="ECO:0000256" key="6">
    <source>
        <dbReference type="SAM" id="MobiDB-lite"/>
    </source>
</evidence>
<dbReference type="Proteomes" id="UP000694941">
    <property type="component" value="Unplaced"/>
</dbReference>
<evidence type="ECO:0000313" key="10">
    <source>
        <dbReference type="RefSeq" id="XP_022252239.1"/>
    </source>
</evidence>
<dbReference type="RefSeq" id="XP_022252239.1">
    <property type="nucleotide sequence ID" value="XM_022396531.1"/>
</dbReference>
<evidence type="ECO:0000313" key="11">
    <source>
        <dbReference type="RefSeq" id="XP_022252240.1"/>
    </source>
</evidence>
<dbReference type="SMART" id="SM00256">
    <property type="entry name" value="FBOX"/>
    <property type="match status" value="1"/>
</dbReference>
<dbReference type="PROSITE" id="PS50145">
    <property type="entry name" value="ZF_TRAF"/>
    <property type="match status" value="1"/>
</dbReference>
<dbReference type="InterPro" id="IPR031890">
    <property type="entry name" value="Fbxo30/Fbxo40"/>
</dbReference>
<dbReference type="InterPro" id="IPR036047">
    <property type="entry name" value="F-box-like_dom_sf"/>
</dbReference>
<keyword evidence="1 5" id="KW-0479">Metal-binding</keyword>
<dbReference type="Pfam" id="PF15965">
    <property type="entry name" value="zf-TRAF_2"/>
    <property type="match status" value="1"/>
</dbReference>